<dbReference type="InterPro" id="IPR051325">
    <property type="entry name" value="Nudix_hydrolase_domain"/>
</dbReference>
<dbReference type="SMART" id="SM00355">
    <property type="entry name" value="ZnF_C2H2"/>
    <property type="match status" value="2"/>
</dbReference>
<dbReference type="PANTHER" id="PTHR21340">
    <property type="entry name" value="DIADENOSINE 5,5-P1,P4-TETRAPHOSPHATE PYROPHOSPHOHYDROLASE MUTT"/>
    <property type="match status" value="1"/>
</dbReference>
<dbReference type="CDD" id="cd02883">
    <property type="entry name" value="NUDIX_Hydrolase"/>
    <property type="match status" value="1"/>
</dbReference>
<feature type="compositionally biased region" description="Low complexity" evidence="3">
    <location>
        <begin position="39"/>
        <end position="58"/>
    </location>
</feature>
<keyword evidence="2" id="KW-0863">Zinc-finger</keyword>
<dbReference type="Pfam" id="PF00293">
    <property type="entry name" value="NUDIX"/>
    <property type="match status" value="1"/>
</dbReference>
<protein>
    <recommendedName>
        <fullName evidence="7">Nudix hydrolase domain-containing protein</fullName>
    </recommendedName>
</protein>
<organism evidence="6">
    <name type="scientific">Florenciella parvula</name>
    <dbReference type="NCBI Taxonomy" id="236787"/>
    <lineage>
        <taxon>Eukaryota</taxon>
        <taxon>Sar</taxon>
        <taxon>Stramenopiles</taxon>
        <taxon>Ochrophyta</taxon>
        <taxon>Dictyochophyceae</taxon>
        <taxon>Florenciellales</taxon>
        <taxon>Florenciella</taxon>
    </lineage>
</organism>
<dbReference type="GO" id="GO:0006167">
    <property type="term" value="P:AMP biosynthetic process"/>
    <property type="evidence" value="ECO:0007669"/>
    <property type="project" value="TreeGrafter"/>
</dbReference>
<evidence type="ECO:0008006" key="7">
    <source>
        <dbReference type="Google" id="ProtNLM"/>
    </source>
</evidence>
<dbReference type="GO" id="GO:0004081">
    <property type="term" value="F:bis(5'-nucleosyl)-tetraphosphatase (asymmetrical) activity"/>
    <property type="evidence" value="ECO:0007669"/>
    <property type="project" value="TreeGrafter"/>
</dbReference>
<dbReference type="InterPro" id="IPR000086">
    <property type="entry name" value="NUDIX_hydrolase_dom"/>
</dbReference>
<dbReference type="GO" id="GO:0006754">
    <property type="term" value="P:ATP biosynthetic process"/>
    <property type="evidence" value="ECO:0007669"/>
    <property type="project" value="TreeGrafter"/>
</dbReference>
<dbReference type="GO" id="GO:0008270">
    <property type="term" value="F:zinc ion binding"/>
    <property type="evidence" value="ECO:0007669"/>
    <property type="project" value="UniProtKB-KW"/>
</dbReference>
<keyword evidence="2" id="KW-0479">Metal-binding</keyword>
<evidence type="ECO:0000256" key="1">
    <source>
        <dbReference type="ARBA" id="ARBA00022801"/>
    </source>
</evidence>
<feature type="domain" description="C2H2-type" evidence="4">
    <location>
        <begin position="149"/>
        <end position="177"/>
    </location>
</feature>
<dbReference type="Gene3D" id="3.90.79.10">
    <property type="entry name" value="Nucleoside Triphosphate Pyrophosphohydrolase"/>
    <property type="match status" value="1"/>
</dbReference>
<dbReference type="PROSITE" id="PS51462">
    <property type="entry name" value="NUDIX"/>
    <property type="match status" value="1"/>
</dbReference>
<reference evidence="6" key="1">
    <citation type="submission" date="2021-01" db="EMBL/GenBank/DDBJ databases">
        <authorList>
            <person name="Corre E."/>
            <person name="Pelletier E."/>
            <person name="Niang G."/>
            <person name="Scheremetjew M."/>
            <person name="Finn R."/>
            <person name="Kale V."/>
            <person name="Holt S."/>
            <person name="Cochrane G."/>
            <person name="Meng A."/>
            <person name="Brown T."/>
            <person name="Cohen L."/>
        </authorList>
    </citation>
    <scope>NUCLEOTIDE SEQUENCE</scope>
    <source>
        <strain evidence="6">RCC1693</strain>
    </source>
</reference>
<proteinExistence type="predicted"/>
<dbReference type="PANTHER" id="PTHR21340:SF0">
    <property type="entry name" value="BIS(5'-NUCLEOSYL)-TETRAPHOSPHATASE [ASYMMETRICAL]"/>
    <property type="match status" value="1"/>
</dbReference>
<evidence type="ECO:0000256" key="3">
    <source>
        <dbReference type="SAM" id="MobiDB-lite"/>
    </source>
</evidence>
<keyword evidence="2" id="KW-0862">Zinc</keyword>
<sequence>MQASQDASDGDCVVIGYTWDGKKLAGSSPVSWTRASRAASTGKSQRSSGSTTSDSLSSGSSFVAAAVVSGPSTKAICTALKQVRKTCPQTFTIVHSPQVSRSARGRLDCFRAGARMLAHDDAAVEQGLRTIMRQFDAAASVPNPSGRVYSCPECGLAGLSEDALHLHFPLYHSMENTHAHDCPICDRRASEFRAFAVHLHNEHGPIEEREPAFPAFAAFSWVICRRPSDGKLLLCHEPAAIAGGKPAYWFPAGRVDEGETFLMAGERETQEEAGIQANVKGVLLFKLEGGLVPRVVLYAEPVEDQTKEQEEGAGGGQRSAAVGTTACIPKSLPDFESCGAVWLDVSELDNLTERDYRGGGTAELYRSVASGELAPLPLDSLSYEALEEMVQRLTKDQDCLMDHWLAEIKRVWALLKEDYPSERLEME</sequence>
<dbReference type="EMBL" id="HBGT01029853">
    <property type="protein sequence ID" value="CAD9444345.1"/>
    <property type="molecule type" value="Transcribed_RNA"/>
</dbReference>
<accession>A0A7S2GD08</accession>
<keyword evidence="1" id="KW-0378">Hydrolase</keyword>
<feature type="domain" description="Nudix hydrolase" evidence="5">
    <location>
        <begin position="214"/>
        <end position="366"/>
    </location>
</feature>
<dbReference type="SUPFAM" id="SSF55811">
    <property type="entry name" value="Nudix"/>
    <property type="match status" value="1"/>
</dbReference>
<evidence type="ECO:0000259" key="5">
    <source>
        <dbReference type="PROSITE" id="PS51462"/>
    </source>
</evidence>
<gene>
    <name evidence="6" type="ORF">FPAR1323_LOCUS15614</name>
</gene>
<feature type="region of interest" description="Disordered" evidence="3">
    <location>
        <begin position="24"/>
        <end position="58"/>
    </location>
</feature>
<dbReference type="AlphaFoldDB" id="A0A7S2GD08"/>
<evidence type="ECO:0000259" key="4">
    <source>
        <dbReference type="PROSITE" id="PS50157"/>
    </source>
</evidence>
<evidence type="ECO:0000313" key="6">
    <source>
        <dbReference type="EMBL" id="CAD9444345.1"/>
    </source>
</evidence>
<name>A0A7S2GD08_9STRA</name>
<dbReference type="InterPro" id="IPR013087">
    <property type="entry name" value="Znf_C2H2_type"/>
</dbReference>
<dbReference type="PROSITE" id="PS50157">
    <property type="entry name" value="ZINC_FINGER_C2H2_2"/>
    <property type="match status" value="1"/>
</dbReference>
<evidence type="ECO:0000256" key="2">
    <source>
        <dbReference type="PROSITE-ProRule" id="PRU00042"/>
    </source>
</evidence>
<dbReference type="InterPro" id="IPR015797">
    <property type="entry name" value="NUDIX_hydrolase-like_dom_sf"/>
</dbReference>